<dbReference type="Proteomes" id="UP000283387">
    <property type="component" value="Unassembled WGS sequence"/>
</dbReference>
<evidence type="ECO:0000313" key="2">
    <source>
        <dbReference type="Proteomes" id="UP000283387"/>
    </source>
</evidence>
<accession>A0A419VXM1</accession>
<dbReference type="AlphaFoldDB" id="A0A419VXM1"/>
<name>A0A419VXM1_9BACT</name>
<sequence length="181" mass="21275">MKNISDNIFLRFTLNLILIFLIRTQLYSQEFQKYSPEILEFATEKNPLGFLYQSDTLTLIAQFSECGEFGGHKEIVDIFCNYKREYFARYKVDSIDLDCPEGFDENSVVAKDTLFQLTLENESAIVGYLEKLFKRGLISKYPSHSNDYFNAHTRYSGLNLTTYEPDENWYEFNKLINDLIK</sequence>
<evidence type="ECO:0000313" key="1">
    <source>
        <dbReference type="EMBL" id="RKD87830.1"/>
    </source>
</evidence>
<comment type="caution">
    <text evidence="1">The sequence shown here is derived from an EMBL/GenBank/DDBJ whole genome shotgun (WGS) entry which is preliminary data.</text>
</comment>
<dbReference type="RefSeq" id="WP_120274849.1">
    <property type="nucleotide sequence ID" value="NZ_RAPN01000003.1"/>
</dbReference>
<dbReference type="EMBL" id="RAPN01000003">
    <property type="protein sequence ID" value="RKD87830.1"/>
    <property type="molecule type" value="Genomic_DNA"/>
</dbReference>
<proteinExistence type="predicted"/>
<dbReference type="OrthoDB" id="881550at2"/>
<gene>
    <name evidence="1" type="ORF">BC643_3837</name>
</gene>
<organism evidence="1 2">
    <name type="scientific">Mangrovibacterium diazotrophicum</name>
    <dbReference type="NCBI Taxonomy" id="1261403"/>
    <lineage>
        <taxon>Bacteria</taxon>
        <taxon>Pseudomonadati</taxon>
        <taxon>Bacteroidota</taxon>
        <taxon>Bacteroidia</taxon>
        <taxon>Marinilabiliales</taxon>
        <taxon>Prolixibacteraceae</taxon>
        <taxon>Mangrovibacterium</taxon>
    </lineage>
</organism>
<keyword evidence="2" id="KW-1185">Reference proteome</keyword>
<reference evidence="1 2" key="1">
    <citation type="submission" date="2018-09" db="EMBL/GenBank/DDBJ databases">
        <title>Genomic Encyclopedia of Archaeal and Bacterial Type Strains, Phase II (KMG-II): from individual species to whole genera.</title>
        <authorList>
            <person name="Goeker M."/>
        </authorList>
    </citation>
    <scope>NUCLEOTIDE SEQUENCE [LARGE SCALE GENOMIC DNA]</scope>
    <source>
        <strain evidence="1 2">DSM 27148</strain>
    </source>
</reference>
<protein>
    <submittedName>
        <fullName evidence="1">Uncharacterized protein</fullName>
    </submittedName>
</protein>